<keyword evidence="2" id="KW-0808">Transferase</keyword>
<proteinExistence type="predicted"/>
<feature type="domain" description="Glycosyl transferase family 1" evidence="1">
    <location>
        <begin position="14"/>
        <end position="93"/>
    </location>
</feature>
<dbReference type="Proteomes" id="UP000478183">
    <property type="component" value="Unassembled WGS sequence"/>
</dbReference>
<keyword evidence="3" id="KW-1185">Reference proteome</keyword>
<evidence type="ECO:0000259" key="1">
    <source>
        <dbReference type="Pfam" id="PF00534"/>
    </source>
</evidence>
<dbReference type="SUPFAM" id="SSF53756">
    <property type="entry name" value="UDP-Glycosyltransferase/glycogen phosphorylase"/>
    <property type="match status" value="1"/>
</dbReference>
<dbReference type="InterPro" id="IPR050194">
    <property type="entry name" value="Glycosyltransferase_grp1"/>
</dbReference>
<sequence length="121" mass="13791">MNHRGKPRLASEWADAFVLPSYYEGLPLTILEAMRSGVIPIATDAGAVTEVIRQWENGVVLSQTDPVYEALMALERLARDPKLVLRMAKQARRDMQGRDWSSTTRPFVRRLEAMHLVEEIK</sequence>
<accession>A0A6L6JE75</accession>
<comment type="caution">
    <text evidence="2">The sequence shown here is derived from an EMBL/GenBank/DDBJ whole genome shotgun (WGS) entry which is preliminary data.</text>
</comment>
<evidence type="ECO:0000313" key="3">
    <source>
        <dbReference type="Proteomes" id="UP000478183"/>
    </source>
</evidence>
<gene>
    <name evidence="2" type="ORF">GL286_21660</name>
</gene>
<organism evidence="2 3">
    <name type="scientific">Paracoccus aestuariivivens</name>
    <dbReference type="NCBI Taxonomy" id="1820333"/>
    <lineage>
        <taxon>Bacteria</taxon>
        <taxon>Pseudomonadati</taxon>
        <taxon>Pseudomonadota</taxon>
        <taxon>Alphaproteobacteria</taxon>
        <taxon>Rhodobacterales</taxon>
        <taxon>Paracoccaceae</taxon>
        <taxon>Paracoccus</taxon>
    </lineage>
</organism>
<evidence type="ECO:0000313" key="2">
    <source>
        <dbReference type="EMBL" id="MTH80300.1"/>
    </source>
</evidence>
<dbReference type="GO" id="GO:0016757">
    <property type="term" value="F:glycosyltransferase activity"/>
    <property type="evidence" value="ECO:0007669"/>
    <property type="project" value="InterPro"/>
</dbReference>
<dbReference type="InterPro" id="IPR001296">
    <property type="entry name" value="Glyco_trans_1"/>
</dbReference>
<protein>
    <submittedName>
        <fullName evidence="2">Glycosyltransferase</fullName>
    </submittedName>
</protein>
<dbReference type="EMBL" id="WMIE01000041">
    <property type="protein sequence ID" value="MTH80300.1"/>
    <property type="molecule type" value="Genomic_DNA"/>
</dbReference>
<dbReference type="AlphaFoldDB" id="A0A6L6JE75"/>
<reference evidence="2 3" key="1">
    <citation type="submission" date="2019-11" db="EMBL/GenBank/DDBJ databases">
        <authorList>
            <person name="Dong K."/>
        </authorList>
    </citation>
    <scope>NUCLEOTIDE SEQUENCE [LARGE SCALE GENOMIC DNA]</scope>
    <source>
        <strain evidence="2 3">NBRC 111993</strain>
    </source>
</reference>
<name>A0A6L6JE75_9RHOB</name>
<dbReference type="Gene3D" id="3.40.50.2000">
    <property type="entry name" value="Glycogen Phosphorylase B"/>
    <property type="match status" value="1"/>
</dbReference>
<dbReference type="Pfam" id="PF00534">
    <property type="entry name" value="Glycos_transf_1"/>
    <property type="match status" value="1"/>
</dbReference>
<dbReference type="PANTHER" id="PTHR45947:SF3">
    <property type="entry name" value="SULFOQUINOVOSYL TRANSFERASE SQD2"/>
    <property type="match status" value="1"/>
</dbReference>
<dbReference type="PANTHER" id="PTHR45947">
    <property type="entry name" value="SULFOQUINOVOSYL TRANSFERASE SQD2"/>
    <property type="match status" value="1"/>
</dbReference>